<gene>
    <name evidence="4" type="ORF">THAOC_00231</name>
</gene>
<feature type="domain" description="Glycoside hydrolase family 31 N-terminal" evidence="3">
    <location>
        <begin position="268"/>
        <end position="456"/>
    </location>
</feature>
<accession>K0TJQ0</accession>
<dbReference type="eggNOG" id="KOG1066">
    <property type="taxonomic scope" value="Eukaryota"/>
</dbReference>
<dbReference type="InterPro" id="IPR025887">
    <property type="entry name" value="Glyco_hydro_31_N_dom"/>
</dbReference>
<feature type="region of interest" description="Disordered" evidence="1">
    <location>
        <begin position="325"/>
        <end position="357"/>
    </location>
</feature>
<evidence type="ECO:0000313" key="5">
    <source>
        <dbReference type="Proteomes" id="UP000266841"/>
    </source>
</evidence>
<dbReference type="EMBL" id="AGNL01000258">
    <property type="protein sequence ID" value="EJK77905.1"/>
    <property type="molecule type" value="Genomic_DNA"/>
</dbReference>
<keyword evidence="2" id="KW-0732">Signal</keyword>
<feature type="compositionally biased region" description="Basic and acidic residues" evidence="1">
    <location>
        <begin position="457"/>
        <end position="471"/>
    </location>
</feature>
<feature type="compositionally biased region" description="Basic and acidic residues" evidence="1">
    <location>
        <begin position="159"/>
        <end position="177"/>
    </location>
</feature>
<feature type="compositionally biased region" description="Basic and acidic residues" evidence="1">
    <location>
        <begin position="128"/>
        <end position="137"/>
    </location>
</feature>
<feature type="region of interest" description="Disordered" evidence="1">
    <location>
        <begin position="382"/>
        <end position="471"/>
    </location>
</feature>
<feature type="chain" id="PRO_5003838040" description="Glycoside hydrolase family 31 N-terminal domain-containing protein" evidence="2">
    <location>
        <begin position="29"/>
        <end position="471"/>
    </location>
</feature>
<feature type="compositionally biased region" description="Basic residues" evidence="1">
    <location>
        <begin position="198"/>
        <end position="212"/>
    </location>
</feature>
<sequence>MTARRRRPTIPLACLSILLCRLAGGANATPPPALALPLIASCLPVAMAVDRSKFRTCEQTSFCRRHRHGRPSAPDRPRAAPRMMAGRTRGGAGVYSPSSDASWASGEGRGRRPDVPGGHLPGTRAGPHRPDPERRPADLVCPHGEGLREVRRGRRRPRRGAEPRRPPPRRRGGEGPHHGGPRRGGSPVRTEVDLGRARPQRRRDVVRRRRRRDVLGDGRGDAGKPGRRGDRGEGAAGLISSLARRAGLAGHPTDGFLVLSHGDWRLMVRLSPFTVYYFRDGDGDDGPPMVVAGTGGLTHFEVRRDRGCPAAAAGERRQLGEFDVEVDGDSSGDEEPEEYTGEEEEEIVEEEEAEVDRHGGKEIVGYWEDGLAIYADGTREERRDLASDDDTGAGEERRRLEEDEFDTAGMWDERFGDHHDTKPRGPMSVGMELTFPGSTHLFGLPEHASSTQLRATGGRDGRDHHYKEPYR</sequence>
<evidence type="ECO:0000256" key="2">
    <source>
        <dbReference type="SAM" id="SignalP"/>
    </source>
</evidence>
<keyword evidence="5" id="KW-1185">Reference proteome</keyword>
<dbReference type="OrthoDB" id="3237269at2759"/>
<feature type="compositionally biased region" description="Acidic residues" evidence="1">
    <location>
        <begin position="325"/>
        <end position="354"/>
    </location>
</feature>
<protein>
    <recommendedName>
        <fullName evidence="3">Glycoside hydrolase family 31 N-terminal domain-containing protein</fullName>
    </recommendedName>
</protein>
<evidence type="ECO:0000259" key="3">
    <source>
        <dbReference type="Pfam" id="PF13802"/>
    </source>
</evidence>
<feature type="signal peptide" evidence="2">
    <location>
        <begin position="1"/>
        <end position="28"/>
    </location>
</feature>
<feature type="region of interest" description="Disordered" evidence="1">
    <location>
        <begin position="63"/>
        <end position="234"/>
    </location>
</feature>
<evidence type="ECO:0000313" key="4">
    <source>
        <dbReference type="EMBL" id="EJK77905.1"/>
    </source>
</evidence>
<dbReference type="Proteomes" id="UP000266841">
    <property type="component" value="Unassembled WGS sequence"/>
</dbReference>
<name>K0TJQ0_THAOC</name>
<organism evidence="4 5">
    <name type="scientific">Thalassiosira oceanica</name>
    <name type="common">Marine diatom</name>
    <dbReference type="NCBI Taxonomy" id="159749"/>
    <lineage>
        <taxon>Eukaryota</taxon>
        <taxon>Sar</taxon>
        <taxon>Stramenopiles</taxon>
        <taxon>Ochrophyta</taxon>
        <taxon>Bacillariophyta</taxon>
        <taxon>Coscinodiscophyceae</taxon>
        <taxon>Thalassiosirophycidae</taxon>
        <taxon>Thalassiosirales</taxon>
        <taxon>Thalassiosiraceae</taxon>
        <taxon>Thalassiosira</taxon>
    </lineage>
</organism>
<dbReference type="AlphaFoldDB" id="K0TJQ0"/>
<evidence type="ECO:0000256" key="1">
    <source>
        <dbReference type="SAM" id="MobiDB-lite"/>
    </source>
</evidence>
<proteinExistence type="predicted"/>
<reference evidence="4 5" key="1">
    <citation type="journal article" date="2012" name="Genome Biol.">
        <title>Genome and low-iron response of an oceanic diatom adapted to chronic iron limitation.</title>
        <authorList>
            <person name="Lommer M."/>
            <person name="Specht M."/>
            <person name="Roy A.S."/>
            <person name="Kraemer L."/>
            <person name="Andreson R."/>
            <person name="Gutowska M.A."/>
            <person name="Wolf J."/>
            <person name="Bergner S.V."/>
            <person name="Schilhabel M.B."/>
            <person name="Klostermeier U.C."/>
            <person name="Beiko R.G."/>
            <person name="Rosenstiel P."/>
            <person name="Hippler M."/>
            <person name="Laroche J."/>
        </authorList>
    </citation>
    <scope>NUCLEOTIDE SEQUENCE [LARGE SCALE GENOMIC DNA]</scope>
    <source>
        <strain evidence="4 5">CCMP1005</strain>
    </source>
</reference>
<feature type="compositionally biased region" description="Basic and acidic residues" evidence="1">
    <location>
        <begin position="213"/>
        <end position="233"/>
    </location>
</feature>
<dbReference type="Pfam" id="PF13802">
    <property type="entry name" value="Gal_mutarotas_2"/>
    <property type="match status" value="1"/>
</dbReference>
<feature type="compositionally biased region" description="Basic and acidic residues" evidence="1">
    <location>
        <begin position="411"/>
        <end position="423"/>
    </location>
</feature>
<comment type="caution">
    <text evidence="4">The sequence shown here is derived from an EMBL/GenBank/DDBJ whole genome shotgun (WGS) entry which is preliminary data.</text>
</comment>